<dbReference type="RefSeq" id="WP_203019466.1">
    <property type="nucleotide sequence ID" value="NZ_CP032405.1"/>
</dbReference>
<protein>
    <submittedName>
        <fullName evidence="1">Uncharacterized protein</fullName>
    </submittedName>
</protein>
<dbReference type="EMBL" id="CP032405">
    <property type="protein sequence ID" value="QRF51608.1"/>
    <property type="molecule type" value="Genomic_DNA"/>
</dbReference>
<name>A0ABX7EUP7_9HYPH</name>
<dbReference type="Proteomes" id="UP000596351">
    <property type="component" value="Chromosome"/>
</dbReference>
<gene>
    <name evidence="1" type="ORF">D4A92_09260</name>
</gene>
<proteinExistence type="predicted"/>
<sequence length="71" mass="8166">MTNTTGPFDAIAPTQTVAETVTMLKNPHAAIGWALEHLPHQLNEFFTEYKDDADEYQWSVNMTQWVEHCRS</sequence>
<reference evidence="1 2" key="1">
    <citation type="submission" date="2018-09" db="EMBL/GenBank/DDBJ databases">
        <title>Rhizobium sp. MAE2-X.</title>
        <authorList>
            <person name="Lee Y."/>
            <person name="Jeon C.O."/>
        </authorList>
    </citation>
    <scope>NUCLEOTIDE SEQUENCE [LARGE SCALE GENOMIC DNA]</scope>
    <source>
        <strain evidence="1 2">MAE2-X</strain>
    </source>
</reference>
<evidence type="ECO:0000313" key="1">
    <source>
        <dbReference type="EMBL" id="QRF51608.1"/>
    </source>
</evidence>
<keyword evidence="2" id="KW-1185">Reference proteome</keyword>
<accession>A0ABX7EUP7</accession>
<evidence type="ECO:0000313" key="2">
    <source>
        <dbReference type="Proteomes" id="UP000596351"/>
    </source>
</evidence>
<organism evidence="1 2">
    <name type="scientific">Rhizobium rosettiformans</name>
    <dbReference type="NCBI Taxonomy" id="1368430"/>
    <lineage>
        <taxon>Bacteria</taxon>
        <taxon>Pseudomonadati</taxon>
        <taxon>Pseudomonadota</taxon>
        <taxon>Alphaproteobacteria</taxon>
        <taxon>Hyphomicrobiales</taxon>
        <taxon>Rhizobiaceae</taxon>
        <taxon>Rhizobium/Agrobacterium group</taxon>
        <taxon>Rhizobium</taxon>
    </lineage>
</organism>